<dbReference type="OrthoDB" id="780444at2759"/>
<feature type="compositionally biased region" description="Low complexity" evidence="15">
    <location>
        <begin position="723"/>
        <end position="732"/>
    </location>
</feature>
<reference evidence="18" key="1">
    <citation type="submission" date="2022-05" db="EMBL/GenBank/DDBJ databases">
        <title>The Musa troglodytarum L. genome provides insights into the mechanism of non-climacteric behaviour and enrichment of carotenoids.</title>
        <authorList>
            <person name="Wang J."/>
        </authorList>
    </citation>
    <scope>NUCLEOTIDE SEQUENCE</scope>
    <source>
        <tissue evidence="18">Leaf</tissue>
    </source>
</reference>
<protein>
    <recommendedName>
        <fullName evidence="2">non-specific serine/threonine protein kinase</fullName>
        <ecNumber evidence="2">2.7.11.1</ecNumber>
    </recommendedName>
</protein>
<keyword evidence="11 16" id="KW-0472">Membrane</keyword>
<dbReference type="FunFam" id="3.30.200.20:FF:000162">
    <property type="entry name" value="Adenine nucleotide alpha hydrolase-like domain kinase"/>
    <property type="match status" value="1"/>
</dbReference>
<organism evidence="18 19">
    <name type="scientific">Musa troglodytarum</name>
    <name type="common">fe'i banana</name>
    <dbReference type="NCBI Taxonomy" id="320322"/>
    <lineage>
        <taxon>Eukaryota</taxon>
        <taxon>Viridiplantae</taxon>
        <taxon>Streptophyta</taxon>
        <taxon>Embryophyta</taxon>
        <taxon>Tracheophyta</taxon>
        <taxon>Spermatophyta</taxon>
        <taxon>Magnoliopsida</taxon>
        <taxon>Liliopsida</taxon>
        <taxon>Zingiberales</taxon>
        <taxon>Musaceae</taxon>
        <taxon>Musa</taxon>
    </lineage>
</organism>
<evidence type="ECO:0000256" key="10">
    <source>
        <dbReference type="ARBA" id="ARBA00022989"/>
    </source>
</evidence>
<comment type="subcellular location">
    <subcellularLocation>
        <location evidence="1">Cell membrane</location>
        <topology evidence="1">Single-pass membrane protein</topology>
    </subcellularLocation>
</comment>
<keyword evidence="10 16" id="KW-1133">Transmembrane helix</keyword>
<dbReference type="Proteomes" id="UP001055439">
    <property type="component" value="Chromosome 3"/>
</dbReference>
<dbReference type="GO" id="GO:0005886">
    <property type="term" value="C:plasma membrane"/>
    <property type="evidence" value="ECO:0007669"/>
    <property type="project" value="UniProtKB-SubCell"/>
</dbReference>
<feature type="domain" description="Protein kinase" evidence="17">
    <location>
        <begin position="362"/>
        <end position="647"/>
    </location>
</feature>
<feature type="region of interest" description="Disordered" evidence="15">
    <location>
        <begin position="1"/>
        <end position="251"/>
    </location>
</feature>
<keyword evidence="19" id="KW-1185">Reference proteome</keyword>
<evidence type="ECO:0000256" key="11">
    <source>
        <dbReference type="ARBA" id="ARBA00023136"/>
    </source>
</evidence>
<proteinExistence type="predicted"/>
<name>A0A9E7FDI6_9LILI</name>
<evidence type="ECO:0000256" key="12">
    <source>
        <dbReference type="ARBA" id="ARBA00047899"/>
    </source>
</evidence>
<evidence type="ECO:0000256" key="8">
    <source>
        <dbReference type="ARBA" id="ARBA00022777"/>
    </source>
</evidence>
<dbReference type="InterPro" id="IPR011009">
    <property type="entry name" value="Kinase-like_dom_sf"/>
</dbReference>
<dbReference type="EMBL" id="CP097505">
    <property type="protein sequence ID" value="URD93440.1"/>
    <property type="molecule type" value="Genomic_DNA"/>
</dbReference>
<dbReference type="FunFam" id="1.10.510.10:FF:000173">
    <property type="entry name" value="proline-rich receptor-like protein kinase PERK8"/>
    <property type="match status" value="1"/>
</dbReference>
<dbReference type="Gene3D" id="3.30.200.20">
    <property type="entry name" value="Phosphorylase Kinase, domain 1"/>
    <property type="match status" value="1"/>
</dbReference>
<evidence type="ECO:0000256" key="1">
    <source>
        <dbReference type="ARBA" id="ARBA00004162"/>
    </source>
</evidence>
<dbReference type="InterPro" id="IPR047117">
    <property type="entry name" value="PERK1-13-like"/>
</dbReference>
<dbReference type="InterPro" id="IPR017441">
    <property type="entry name" value="Protein_kinase_ATP_BS"/>
</dbReference>
<evidence type="ECO:0000256" key="6">
    <source>
        <dbReference type="ARBA" id="ARBA00022692"/>
    </source>
</evidence>
<evidence type="ECO:0000313" key="18">
    <source>
        <dbReference type="EMBL" id="URD93440.1"/>
    </source>
</evidence>
<evidence type="ECO:0000256" key="14">
    <source>
        <dbReference type="PROSITE-ProRule" id="PRU10141"/>
    </source>
</evidence>
<feature type="binding site" evidence="14">
    <location>
        <position position="390"/>
    </location>
    <ligand>
        <name>ATP</name>
        <dbReference type="ChEBI" id="CHEBI:30616"/>
    </ligand>
</feature>
<dbReference type="PROSITE" id="PS00107">
    <property type="entry name" value="PROTEIN_KINASE_ATP"/>
    <property type="match status" value="1"/>
</dbReference>
<dbReference type="CDD" id="cd14066">
    <property type="entry name" value="STKc_IRAK"/>
    <property type="match status" value="1"/>
</dbReference>
<dbReference type="InterPro" id="IPR001245">
    <property type="entry name" value="Ser-Thr/Tyr_kinase_cat_dom"/>
</dbReference>
<evidence type="ECO:0000256" key="4">
    <source>
        <dbReference type="ARBA" id="ARBA00022527"/>
    </source>
</evidence>
<keyword evidence="9 14" id="KW-0067">ATP-binding</keyword>
<gene>
    <name evidence="18" type="ORF">MUK42_01578</name>
</gene>
<dbReference type="GO" id="GO:0004674">
    <property type="term" value="F:protein serine/threonine kinase activity"/>
    <property type="evidence" value="ECO:0007669"/>
    <property type="project" value="UniProtKB-KW"/>
</dbReference>
<keyword evidence="3" id="KW-1003">Cell membrane</keyword>
<dbReference type="AlphaFoldDB" id="A0A9E7FDI6"/>
<dbReference type="InterPro" id="IPR000719">
    <property type="entry name" value="Prot_kinase_dom"/>
</dbReference>
<feature type="transmembrane region" description="Helical" evidence="16">
    <location>
        <begin position="255"/>
        <end position="280"/>
    </location>
</feature>
<keyword evidence="4" id="KW-0723">Serine/threonine-protein kinase</keyword>
<evidence type="ECO:0000313" key="19">
    <source>
        <dbReference type="Proteomes" id="UP001055439"/>
    </source>
</evidence>
<dbReference type="SMART" id="SM00220">
    <property type="entry name" value="S_TKc"/>
    <property type="match status" value="1"/>
</dbReference>
<dbReference type="PROSITE" id="PS50011">
    <property type="entry name" value="PROTEIN_KINASE_DOM"/>
    <property type="match status" value="1"/>
</dbReference>
<feature type="compositionally biased region" description="Pro residues" evidence="15">
    <location>
        <begin position="1"/>
        <end position="245"/>
    </location>
</feature>
<dbReference type="EC" id="2.7.11.1" evidence="2"/>
<accession>A0A9E7FDI6</accession>
<keyword evidence="5" id="KW-0808">Transferase</keyword>
<evidence type="ECO:0000256" key="13">
    <source>
        <dbReference type="ARBA" id="ARBA00048679"/>
    </source>
</evidence>
<evidence type="ECO:0000256" key="5">
    <source>
        <dbReference type="ARBA" id="ARBA00022679"/>
    </source>
</evidence>
<evidence type="ECO:0000256" key="15">
    <source>
        <dbReference type="SAM" id="MobiDB-lite"/>
    </source>
</evidence>
<feature type="region of interest" description="Disordered" evidence="15">
    <location>
        <begin position="693"/>
        <end position="732"/>
    </location>
</feature>
<dbReference type="GO" id="GO:0005524">
    <property type="term" value="F:ATP binding"/>
    <property type="evidence" value="ECO:0007669"/>
    <property type="project" value="UniProtKB-UniRule"/>
</dbReference>
<keyword evidence="6 16" id="KW-0812">Transmembrane</keyword>
<evidence type="ECO:0000256" key="16">
    <source>
        <dbReference type="SAM" id="Phobius"/>
    </source>
</evidence>
<evidence type="ECO:0000256" key="7">
    <source>
        <dbReference type="ARBA" id="ARBA00022741"/>
    </source>
</evidence>
<evidence type="ECO:0000256" key="9">
    <source>
        <dbReference type="ARBA" id="ARBA00022840"/>
    </source>
</evidence>
<evidence type="ECO:0000259" key="17">
    <source>
        <dbReference type="PROSITE" id="PS50011"/>
    </source>
</evidence>
<keyword evidence="8" id="KW-0418">Kinase</keyword>
<comment type="catalytic activity">
    <reaction evidence="13">
        <text>L-seryl-[protein] + ATP = O-phospho-L-seryl-[protein] + ADP + H(+)</text>
        <dbReference type="Rhea" id="RHEA:17989"/>
        <dbReference type="Rhea" id="RHEA-COMP:9863"/>
        <dbReference type="Rhea" id="RHEA-COMP:11604"/>
        <dbReference type="ChEBI" id="CHEBI:15378"/>
        <dbReference type="ChEBI" id="CHEBI:29999"/>
        <dbReference type="ChEBI" id="CHEBI:30616"/>
        <dbReference type="ChEBI" id="CHEBI:83421"/>
        <dbReference type="ChEBI" id="CHEBI:456216"/>
        <dbReference type="EC" id="2.7.11.1"/>
    </reaction>
</comment>
<evidence type="ECO:0000256" key="3">
    <source>
        <dbReference type="ARBA" id="ARBA00022475"/>
    </source>
</evidence>
<dbReference type="PROSITE" id="PS00108">
    <property type="entry name" value="PROTEIN_KINASE_ST"/>
    <property type="match status" value="1"/>
</dbReference>
<dbReference type="PRINTS" id="PR01217">
    <property type="entry name" value="PRICHEXTENSN"/>
</dbReference>
<dbReference type="Gene3D" id="1.10.510.10">
    <property type="entry name" value="Transferase(Phosphotransferase) domain 1"/>
    <property type="match status" value="1"/>
</dbReference>
<dbReference type="SUPFAM" id="SSF56112">
    <property type="entry name" value="Protein kinase-like (PK-like)"/>
    <property type="match status" value="1"/>
</dbReference>
<dbReference type="PANTHER" id="PTHR47982">
    <property type="entry name" value="PROLINE-RICH RECEPTOR-LIKE PROTEIN KINASE PERK4"/>
    <property type="match status" value="1"/>
</dbReference>
<dbReference type="PANTHER" id="PTHR47982:SF69">
    <property type="entry name" value="NON-SPECIFIC SERINE_THREONINE PROTEIN KINASE"/>
    <property type="match status" value="1"/>
</dbReference>
<dbReference type="Pfam" id="PF07714">
    <property type="entry name" value="PK_Tyr_Ser-Thr"/>
    <property type="match status" value="1"/>
</dbReference>
<sequence>MSSPPPPSSPTPSPPNPTSPPPSAPPPINPTSPPPSASPPINPTSPPPSAPPPINPTSPPPSAPPPTNPTSPPLSSPPPTAPPPAPSSSPPPMPPLGIPPTSPPSPPPASPPSPPPASPPTPPPSSPTPPSSQPPASPPPQAPPASPSASPSPPPPPPPPPTVTPPPSPPPPVTPPPPPPPPSRSPPAAPPTSPPPPPPKSPSSPPLAPSPPAPLTPLGSPPPPPAPSASNSPPPLNASPPPPPSTTKSSKTSTAAIVGGVAAAAAIIALLLGIFLFCCWRRRRQRSSPPAPPPYSVDPYVPTSPAIYTLATKPSVGSKYLSSGSQLSEPENPFLPSSPEIALSFAKIAFTYEELAMAADGFSDANLLGKGGFGHVYKGIFDGKEIAIKKLMSGGGQGDREFRAEVEKLSRVHHRHLVSLVGYCISGTQRILVYEYLPNKTLEFHLHGKDQPTVEWPTRYKIAVGSAKGLAYLHEDCRPKIIHRDIKAANILLDSNFEAKVSDFGLAKFQGESDTHVSTRVVGTFGWDEAYFLQYVAPEYATSGRLTDKSDVFSFGVVMLELITGRRPVYSNQSYMDESLVAWARPLLTQAAEVGNYEALIDPHLENYDPNEMIRMIACAAACVRQSAKLRPRMSQIVRYLEGEISLEMLHGEVLPGYSALQASSTYDSSQNNEHMVRLRRMAFANQDMSSLFSEPISESDPNQDSSAGDEEACNEITRLKKSSTSESSSAV</sequence>
<evidence type="ECO:0000256" key="2">
    <source>
        <dbReference type="ARBA" id="ARBA00012513"/>
    </source>
</evidence>
<keyword evidence="7 14" id="KW-0547">Nucleotide-binding</keyword>
<comment type="catalytic activity">
    <reaction evidence="12">
        <text>L-threonyl-[protein] + ATP = O-phospho-L-threonyl-[protein] + ADP + H(+)</text>
        <dbReference type="Rhea" id="RHEA:46608"/>
        <dbReference type="Rhea" id="RHEA-COMP:11060"/>
        <dbReference type="Rhea" id="RHEA-COMP:11605"/>
        <dbReference type="ChEBI" id="CHEBI:15378"/>
        <dbReference type="ChEBI" id="CHEBI:30013"/>
        <dbReference type="ChEBI" id="CHEBI:30616"/>
        <dbReference type="ChEBI" id="CHEBI:61977"/>
        <dbReference type="ChEBI" id="CHEBI:456216"/>
        <dbReference type="EC" id="2.7.11.1"/>
    </reaction>
</comment>
<dbReference type="InterPro" id="IPR008271">
    <property type="entry name" value="Ser/Thr_kinase_AS"/>
</dbReference>